<organism evidence="1 2">
    <name type="scientific">Actinoplanes missouriensis (strain ATCC 14538 / DSM 43046 / CBS 188.64 / JCM 3121 / NBRC 102363 / NCIMB 12654 / NRRL B-3342 / UNCC 431)</name>
    <dbReference type="NCBI Taxonomy" id="512565"/>
    <lineage>
        <taxon>Bacteria</taxon>
        <taxon>Bacillati</taxon>
        <taxon>Actinomycetota</taxon>
        <taxon>Actinomycetes</taxon>
        <taxon>Micromonosporales</taxon>
        <taxon>Micromonosporaceae</taxon>
        <taxon>Actinoplanes</taxon>
    </lineage>
</organism>
<gene>
    <name evidence="1" type="ordered locus">AMIS_20220</name>
</gene>
<dbReference type="HOGENOM" id="CLU_1754939_0_0_11"/>
<evidence type="ECO:0000313" key="1">
    <source>
        <dbReference type="EMBL" id="BAL87242.1"/>
    </source>
</evidence>
<dbReference type="PATRIC" id="fig|512565.3.peg.2026"/>
<dbReference type="STRING" id="512565.AMIS_20220"/>
<evidence type="ECO:0000313" key="2">
    <source>
        <dbReference type="Proteomes" id="UP000007882"/>
    </source>
</evidence>
<dbReference type="Proteomes" id="UP000007882">
    <property type="component" value="Chromosome"/>
</dbReference>
<dbReference type="RefSeq" id="WP_014442137.1">
    <property type="nucleotide sequence ID" value="NC_017093.1"/>
</dbReference>
<accession>I0H2K5</accession>
<name>I0H2K5_ACTM4</name>
<dbReference type="AlphaFoldDB" id="I0H2K5"/>
<keyword evidence="2" id="KW-1185">Reference proteome</keyword>
<dbReference type="KEGG" id="ams:AMIS_20220"/>
<dbReference type="EMBL" id="AP012319">
    <property type="protein sequence ID" value="BAL87242.1"/>
    <property type="molecule type" value="Genomic_DNA"/>
</dbReference>
<protein>
    <submittedName>
        <fullName evidence="1">Uncharacterized protein</fullName>
    </submittedName>
</protein>
<sequence>MDLDRQITDAREHLPHLEDAARASHLLHLADLYDESAAEPGSECARLDTDVAEIVRLIADAEFVATGHLSRRHCTATRWEPLLGPVLDRMAATPDVYARQDLLTELATLVPDAEVRNILDRLPFAPSQKNIAGLARALRTAWHERRTA</sequence>
<proteinExistence type="predicted"/>
<reference evidence="1 2" key="1">
    <citation type="submission" date="2012-02" db="EMBL/GenBank/DDBJ databases">
        <title>Complete genome sequence of Actinoplanes missouriensis 431 (= NBRC 102363).</title>
        <authorList>
            <person name="Ohnishi Y."/>
            <person name="Ishikawa J."/>
            <person name="Sekine M."/>
            <person name="Hosoyama A."/>
            <person name="Harada T."/>
            <person name="Narita H."/>
            <person name="Hata T."/>
            <person name="Konno Y."/>
            <person name="Tutikane K."/>
            <person name="Fujita N."/>
            <person name="Horinouchi S."/>
            <person name="Hayakawa M."/>
        </authorList>
    </citation>
    <scope>NUCLEOTIDE SEQUENCE [LARGE SCALE GENOMIC DNA]</scope>
    <source>
        <strain evidence="2">ATCC 14538 / DSM 43046 / CBS 188.64 / JCM 3121 / NBRC 102363 / NCIMB 12654 / NRRL B-3342 / UNCC 431</strain>
    </source>
</reference>